<protein>
    <submittedName>
        <fullName evidence="1">Uncharacterized protein</fullName>
    </submittedName>
</protein>
<dbReference type="RefSeq" id="WP_071309109.1">
    <property type="nucleotide sequence ID" value="NZ_MLQR01000019.1"/>
</dbReference>
<dbReference type="Proteomes" id="UP000179524">
    <property type="component" value="Unassembled WGS sequence"/>
</dbReference>
<dbReference type="OrthoDB" id="2966456at2"/>
<reference evidence="1 2" key="1">
    <citation type="submission" date="2016-10" db="EMBL/GenBank/DDBJ databases">
        <title>Draft genome sequences of four alkaliphilic bacteria belonging to the Anaerobacillus genus.</title>
        <authorList>
            <person name="Bassil N.M."/>
            <person name="Lloyd J.R."/>
        </authorList>
    </citation>
    <scope>NUCLEOTIDE SEQUENCE [LARGE SCALE GENOMIC DNA]</scope>
    <source>
        <strain evidence="1 2">DSM 18345</strain>
    </source>
</reference>
<proteinExistence type="predicted"/>
<comment type="caution">
    <text evidence="1">The sequence shown here is derived from an EMBL/GenBank/DDBJ whole genome shotgun (WGS) entry which is preliminary data.</text>
</comment>
<dbReference type="AlphaFoldDB" id="A0A1S2LPN8"/>
<name>A0A1S2LPN8_9BACI</name>
<dbReference type="EMBL" id="MLQR01000019">
    <property type="protein sequence ID" value="OIJ14489.1"/>
    <property type="molecule type" value="Genomic_DNA"/>
</dbReference>
<evidence type="ECO:0000313" key="2">
    <source>
        <dbReference type="Proteomes" id="UP000179524"/>
    </source>
</evidence>
<organism evidence="1 2">
    <name type="scientific">Anaerobacillus alkalilacustris</name>
    <dbReference type="NCBI Taxonomy" id="393763"/>
    <lineage>
        <taxon>Bacteria</taxon>
        <taxon>Bacillati</taxon>
        <taxon>Bacillota</taxon>
        <taxon>Bacilli</taxon>
        <taxon>Bacillales</taxon>
        <taxon>Bacillaceae</taxon>
        <taxon>Anaerobacillus</taxon>
    </lineage>
</organism>
<keyword evidence="2" id="KW-1185">Reference proteome</keyword>
<sequence>MNTLTVLETSLEIEQLLTKHEKINNFIFEKSIDYNEFGFIVSSSEDQILLKDLLTYYDVFEDTFALYKLKEPEMKNIFIDFGFTSQKGNFYLYKDLVIPFTISGNNEKALQYALEQMDEHLIAYEKEQIRTIYFVERYHQELIEGIAEAYKINVMFYL</sequence>
<accession>A0A1S2LPN8</accession>
<evidence type="ECO:0000313" key="1">
    <source>
        <dbReference type="EMBL" id="OIJ14489.1"/>
    </source>
</evidence>
<gene>
    <name evidence="1" type="ORF">BKP37_08125</name>
</gene>